<dbReference type="EMBL" id="JAHWGI010001223">
    <property type="protein sequence ID" value="KAK3925233.1"/>
    <property type="molecule type" value="Genomic_DNA"/>
</dbReference>
<evidence type="ECO:0000313" key="5">
    <source>
        <dbReference type="EMBL" id="KAK3925233.1"/>
    </source>
</evidence>
<feature type="domain" description="Reverse transcriptase" evidence="4">
    <location>
        <begin position="850"/>
        <end position="1114"/>
    </location>
</feature>
<feature type="region of interest" description="Disordered" evidence="2">
    <location>
        <begin position="198"/>
        <end position="280"/>
    </location>
</feature>
<proteinExistence type="predicted"/>
<feature type="region of interest" description="Disordered" evidence="2">
    <location>
        <begin position="335"/>
        <end position="358"/>
    </location>
</feature>
<gene>
    <name evidence="5" type="ORF">KUF71_002619</name>
</gene>
<dbReference type="GO" id="GO:0003676">
    <property type="term" value="F:nucleic acid binding"/>
    <property type="evidence" value="ECO:0007669"/>
    <property type="project" value="InterPro"/>
</dbReference>
<dbReference type="InterPro" id="IPR001878">
    <property type="entry name" value="Znf_CCHC"/>
</dbReference>
<dbReference type="GO" id="GO:0003824">
    <property type="term" value="F:catalytic activity"/>
    <property type="evidence" value="ECO:0007669"/>
    <property type="project" value="InterPro"/>
</dbReference>
<dbReference type="GO" id="GO:0008270">
    <property type="term" value="F:zinc ion binding"/>
    <property type="evidence" value="ECO:0007669"/>
    <property type="project" value="UniProtKB-KW"/>
</dbReference>
<keyword evidence="1" id="KW-0863">Zinc-finger</keyword>
<dbReference type="PANTHER" id="PTHR19446">
    <property type="entry name" value="REVERSE TRANSCRIPTASES"/>
    <property type="match status" value="1"/>
</dbReference>
<dbReference type="SUPFAM" id="SSF56672">
    <property type="entry name" value="DNA/RNA polymerases"/>
    <property type="match status" value="1"/>
</dbReference>
<dbReference type="InterPro" id="IPR036691">
    <property type="entry name" value="Endo/exonu/phosph_ase_sf"/>
</dbReference>
<dbReference type="CDD" id="cd01650">
    <property type="entry name" value="RT_nLTR_like"/>
    <property type="match status" value="1"/>
</dbReference>
<reference evidence="5" key="1">
    <citation type="submission" date="2021-07" db="EMBL/GenBank/DDBJ databases">
        <authorList>
            <person name="Catto M.A."/>
            <person name="Jacobson A."/>
            <person name="Kennedy G."/>
            <person name="Labadie P."/>
            <person name="Hunt B.G."/>
            <person name="Srinivasan R."/>
        </authorList>
    </citation>
    <scope>NUCLEOTIDE SEQUENCE</scope>
    <source>
        <strain evidence="5">PL_HMW_Pooled</strain>
        <tissue evidence="5">Head</tissue>
    </source>
</reference>
<organism evidence="5 6">
    <name type="scientific">Frankliniella fusca</name>
    <dbReference type="NCBI Taxonomy" id="407009"/>
    <lineage>
        <taxon>Eukaryota</taxon>
        <taxon>Metazoa</taxon>
        <taxon>Ecdysozoa</taxon>
        <taxon>Arthropoda</taxon>
        <taxon>Hexapoda</taxon>
        <taxon>Insecta</taxon>
        <taxon>Pterygota</taxon>
        <taxon>Neoptera</taxon>
        <taxon>Paraneoptera</taxon>
        <taxon>Thysanoptera</taxon>
        <taxon>Terebrantia</taxon>
        <taxon>Thripoidea</taxon>
        <taxon>Thripidae</taxon>
        <taxon>Frankliniella</taxon>
    </lineage>
</organism>
<keyword evidence="1" id="KW-0862">Zinc</keyword>
<keyword evidence="6" id="KW-1185">Reference proteome</keyword>
<dbReference type="Pfam" id="PF00078">
    <property type="entry name" value="RVT_1"/>
    <property type="match status" value="1"/>
</dbReference>
<evidence type="ECO:0000259" key="4">
    <source>
        <dbReference type="PROSITE" id="PS50878"/>
    </source>
</evidence>
<dbReference type="SUPFAM" id="SSF56219">
    <property type="entry name" value="DNase I-like"/>
    <property type="match status" value="1"/>
</dbReference>
<dbReference type="InterPro" id="IPR005135">
    <property type="entry name" value="Endo/exonuclease/phosphatase"/>
</dbReference>
<dbReference type="InterPro" id="IPR000477">
    <property type="entry name" value="RT_dom"/>
</dbReference>
<reference evidence="5" key="2">
    <citation type="journal article" date="2023" name="BMC Genomics">
        <title>Pest status, molecular evolution, and epigenetic factors derived from the genome assembly of Frankliniella fusca, a thysanopteran phytovirus vector.</title>
        <authorList>
            <person name="Catto M.A."/>
            <person name="Labadie P.E."/>
            <person name="Jacobson A.L."/>
            <person name="Kennedy G.G."/>
            <person name="Srinivasan R."/>
            <person name="Hunt B.G."/>
        </authorList>
    </citation>
    <scope>NUCLEOTIDE SEQUENCE</scope>
    <source>
        <strain evidence="5">PL_HMW_Pooled</strain>
    </source>
</reference>
<keyword evidence="1" id="KW-0479">Metal-binding</keyword>
<comment type="caution">
    <text evidence="5">The sequence shown here is derived from an EMBL/GenBank/DDBJ whole genome shotgun (WGS) entry which is preliminary data.</text>
</comment>
<protein>
    <submittedName>
        <fullName evidence="5">Transposon TX1 uncharacterized 149 kDa protein</fullName>
    </submittedName>
</protein>
<evidence type="ECO:0000259" key="3">
    <source>
        <dbReference type="PROSITE" id="PS50158"/>
    </source>
</evidence>
<evidence type="ECO:0000313" key="6">
    <source>
        <dbReference type="Proteomes" id="UP001219518"/>
    </source>
</evidence>
<dbReference type="GO" id="GO:0071897">
    <property type="term" value="P:DNA biosynthetic process"/>
    <property type="evidence" value="ECO:0007669"/>
    <property type="project" value="UniProtKB-ARBA"/>
</dbReference>
<dbReference type="PROSITE" id="PS50158">
    <property type="entry name" value="ZF_CCHC"/>
    <property type="match status" value="1"/>
</dbReference>
<dbReference type="Pfam" id="PF03372">
    <property type="entry name" value="Exo_endo_phos"/>
    <property type="match status" value="1"/>
</dbReference>
<sequence>MAAVRQNTVTMEVEKDARRFPSAVDLVKVLKNEYGVEVKELKSVEREFGTRKVFVKMSNQEAFGKVQAGVVDVDLGQDGGKVKVNVSTSGLGLKLLRVRNLPTEIGMAELKQVLSEYGTVLDMRFECYGERSVLAGVMTGVRLVRMEPERHVPSFVKVRECEAYVEYFGQPRTCSVCSMPGHMRKDCKERGTYAKRLRARRGSTLNGDVMRQQADDEETGEGTARVSEGEGGATSLSGDKPLGDEVQPTNSAAATTTTTEGPKAPAAPAPPAPPAPPARAAPKCLVDAASLQDGFEFQPGFTADDESEQESGADSVPMTPNTERAVNMEEEWQVTGRMTRQRKAASGSKFKIEDSVQPGRKQASKKGQYIIQLKMNLLTVNLCAATAPAKLEALRALLEEKDVAVALLQEVAVSQLAVPGYKEMANIGEARRGTAILAREDLDLTPLLALPSGRGCAAKVGNTPVVCVYAPAGSRQRVERARFFAEDAATLLAAAGPRAVFGGDFNCVLQRVDTTGTTMLCPELSALVKGAGLEDVWPRVSPQPGHTFATAKMSARLDRLYAPPELAVHAAEVVAAAFSDHCAVLVSVDAVVQSRPERPPSAWRFDRRILKDPDYISSFKTEWARCAAARDNGEDVVQWWLRRAKPAIRRHAAHFTRNFRRECRNRIDFLYELLQGLVVASPRTAEDAALIKETKTEILAMHSMLLEGVKCRAALDGMAQDEPLSLVHLTKASRRTRQTRIEVLEDADGNVAGTAEQVQSLLFTTYKAKFSPAEGGEDRWDTSAVLSEVDATVTEEDNVRLTTPFTKDEVLAALRASPRGKSPGEDGLPAELYLATWCVLGDTLTEVMNTMMSSRMVPANMLEGIITLIPKCARPRRIKDLRPITLLDVDAKLLARLLVRRLGALDSKLLHPNQVRAGGVRSMAGALADLRDVLSACGVLREPCAVLSTDFSGAFDAVLQEGVFEVLRRRGVSSHFIDVLKAMYSGAASRLLVNNTLTESFRILRSVRQGCPLSMLLFSVVLAPLLQYLEKRLTGMPLAKSCLKVSSYADDAYYVLRSEAEAAVVRGALDDFAEVSGLVVNVQKCAVLAAGTWNRALEVGFPYVQSMKVLGVVFRANIKEAIKDNWTAVVAGVRGLLRDNAPRGLGLSQRAEYVKIFALSRLWHVAQILPANRSIAADVMKAVSMFLWRGRMFTTSAAVACTPRAQGGLGLPDVAKKCCALYAGRWQGIMVHDQDSFAGEWLTVLLRTFPLTEAKPKVWPAAHYFRAFHEARRTASKAPADVPASVAIRAMYDALVAASSAPKPRVQAKAPDADWTRVWANVGEVTLPTDVRDSWWTAVHDLVATRDRLHRIGHSETRTCPTCRVPDTLRHRVTACGDVRTAWGWARRTLSRMLGVTATVRTLLQPDFDHPNHERRAAAAWVAAHTVHLSSTATKGGPAAFAAAMMKAKAKAMQQSHLSAEFRTELDRAVR</sequence>
<feature type="domain" description="CCHC-type" evidence="3">
    <location>
        <begin position="174"/>
        <end position="189"/>
    </location>
</feature>
<dbReference type="Gene3D" id="3.60.10.10">
    <property type="entry name" value="Endonuclease/exonuclease/phosphatase"/>
    <property type="match status" value="1"/>
</dbReference>
<feature type="compositionally biased region" description="Low complexity" evidence="2">
    <location>
        <begin position="248"/>
        <end position="264"/>
    </location>
</feature>
<dbReference type="PROSITE" id="PS50878">
    <property type="entry name" value="RT_POL"/>
    <property type="match status" value="1"/>
</dbReference>
<name>A0AAE1LMK4_9NEOP</name>
<evidence type="ECO:0000256" key="2">
    <source>
        <dbReference type="SAM" id="MobiDB-lite"/>
    </source>
</evidence>
<dbReference type="InterPro" id="IPR043502">
    <property type="entry name" value="DNA/RNA_pol_sf"/>
</dbReference>
<feature type="compositionally biased region" description="Pro residues" evidence="2">
    <location>
        <begin position="265"/>
        <end position="279"/>
    </location>
</feature>
<evidence type="ECO:0000256" key="1">
    <source>
        <dbReference type="PROSITE-ProRule" id="PRU00047"/>
    </source>
</evidence>
<dbReference type="Proteomes" id="UP001219518">
    <property type="component" value="Unassembled WGS sequence"/>
</dbReference>
<accession>A0AAE1LMK4</accession>
<feature type="region of interest" description="Disordered" evidence="2">
    <location>
        <begin position="298"/>
        <end position="320"/>
    </location>
</feature>